<gene>
    <name evidence="1" type="ORF">BX591_101566</name>
</gene>
<name>A0A329CXL5_9BURK</name>
<comment type="caution">
    <text evidence="1">The sequence shown here is derived from an EMBL/GenBank/DDBJ whole genome shotgun (WGS) entry which is preliminary data.</text>
</comment>
<evidence type="ECO:0000313" key="1">
    <source>
        <dbReference type="EMBL" id="RAS39229.1"/>
    </source>
</evidence>
<proteinExistence type="predicted"/>
<dbReference type="RefSeq" id="WP_111929189.1">
    <property type="nucleotide sequence ID" value="NZ_CADFFP010000003.1"/>
</dbReference>
<dbReference type="OrthoDB" id="9115373at2"/>
<sequence>MNAPTDLPFQRVAAALDAYRRNLATVAHWADPSWSAALLGADAAQLEAWRGALERAGAAAVETCSQALADAAGVKPPSFSALTDSALTPSASGVVQPNAVLLDVLPARRALQVLCMRALSFRRAEARRLIDKRTRSLLAEWTGVGVDRLTQDAHLADAPDIARLATRAAMPPLTALDANALAVEGCALLLRDLGSLSAAHGMPDAQGTQAGHAAQMGNVGQVGHAAAEANRLPFPLLRLALPRALPAPAWLAAVPATLDAPGSARLFARLSDLLPEFAWLFG</sequence>
<protein>
    <submittedName>
        <fullName evidence="1">Type III secretion system HrpB4-like protein</fullName>
    </submittedName>
</protein>
<evidence type="ECO:0000313" key="2">
    <source>
        <dbReference type="Proteomes" id="UP000248918"/>
    </source>
</evidence>
<dbReference type="Pfam" id="PF09502">
    <property type="entry name" value="HrpB4"/>
    <property type="match status" value="1"/>
</dbReference>
<dbReference type="EMBL" id="QLTK01000001">
    <property type="protein sequence ID" value="RAS39229.1"/>
    <property type="molecule type" value="Genomic_DNA"/>
</dbReference>
<reference evidence="1 2" key="1">
    <citation type="submission" date="2018-06" db="EMBL/GenBank/DDBJ databases">
        <title>Genomic Encyclopedia of Type Strains, Phase III (KMG-III): the genomes of soil and plant-associated and newly described type strains.</title>
        <authorList>
            <person name="Whitman W."/>
        </authorList>
    </citation>
    <scope>NUCLEOTIDE SEQUENCE [LARGE SCALE GENOMIC DNA]</scope>
    <source>
        <strain evidence="1 2">LMG 23644</strain>
    </source>
</reference>
<dbReference type="AlphaFoldDB" id="A0A329CXL5"/>
<organism evidence="1 2">
    <name type="scientific">Paraburkholderia bryophila</name>
    <dbReference type="NCBI Taxonomy" id="420952"/>
    <lineage>
        <taxon>Bacteria</taxon>
        <taxon>Pseudomonadati</taxon>
        <taxon>Pseudomonadota</taxon>
        <taxon>Betaproteobacteria</taxon>
        <taxon>Burkholderiales</taxon>
        <taxon>Burkholderiaceae</taxon>
        <taxon>Paraburkholderia</taxon>
    </lineage>
</organism>
<dbReference type="InterPro" id="IPR013393">
    <property type="entry name" value="T3SS_HrpB4"/>
</dbReference>
<dbReference type="Proteomes" id="UP000248918">
    <property type="component" value="Unassembled WGS sequence"/>
</dbReference>
<accession>A0A329CXL5</accession>